<keyword evidence="3" id="KW-1185">Reference proteome</keyword>
<dbReference type="AlphaFoldDB" id="A0A1Q3B5R7"/>
<dbReference type="Proteomes" id="UP000187406">
    <property type="component" value="Unassembled WGS sequence"/>
</dbReference>
<dbReference type="InParanoid" id="A0A1Q3B5R7"/>
<comment type="caution">
    <text evidence="2">The sequence shown here is derived from an EMBL/GenBank/DDBJ whole genome shotgun (WGS) entry which is preliminary data.</text>
</comment>
<accession>A0A1Q3B5R7</accession>
<keyword evidence="1" id="KW-1133">Transmembrane helix</keyword>
<keyword evidence="1" id="KW-0812">Transmembrane</keyword>
<keyword evidence="1" id="KW-0472">Membrane</keyword>
<gene>
    <name evidence="2" type="ORF">CFOL_v3_06789</name>
</gene>
<evidence type="ECO:0000313" key="3">
    <source>
        <dbReference type="Proteomes" id="UP000187406"/>
    </source>
</evidence>
<evidence type="ECO:0000256" key="1">
    <source>
        <dbReference type="SAM" id="Phobius"/>
    </source>
</evidence>
<sequence>MSYSSNVRILRRSMMRMVLLVVLVVRVVLLVYRLIAQVDALVRGGVKTDKARRAVDLMHLKSNILVSIHQERLGEHMTYSVAIRGSGFRGSASGRINAEGGAVCIDGGDFATAGRCTSYAIYGINVALFHSMMVHRGHVVLNYSRVGGEKKSSKLWGSFTFMTIMFLDHMLNIFIVFYRNQGIKILGEYLILEDHIPMKYGAKLLH</sequence>
<organism evidence="2 3">
    <name type="scientific">Cephalotus follicularis</name>
    <name type="common">Albany pitcher plant</name>
    <dbReference type="NCBI Taxonomy" id="3775"/>
    <lineage>
        <taxon>Eukaryota</taxon>
        <taxon>Viridiplantae</taxon>
        <taxon>Streptophyta</taxon>
        <taxon>Embryophyta</taxon>
        <taxon>Tracheophyta</taxon>
        <taxon>Spermatophyta</taxon>
        <taxon>Magnoliopsida</taxon>
        <taxon>eudicotyledons</taxon>
        <taxon>Gunneridae</taxon>
        <taxon>Pentapetalae</taxon>
        <taxon>rosids</taxon>
        <taxon>fabids</taxon>
        <taxon>Oxalidales</taxon>
        <taxon>Cephalotaceae</taxon>
        <taxon>Cephalotus</taxon>
    </lineage>
</organism>
<feature type="transmembrane region" description="Helical" evidence="1">
    <location>
        <begin position="155"/>
        <end position="178"/>
    </location>
</feature>
<name>A0A1Q3B5R7_CEPFO</name>
<reference evidence="3" key="1">
    <citation type="submission" date="2016-04" db="EMBL/GenBank/DDBJ databases">
        <title>Cephalotus genome sequencing.</title>
        <authorList>
            <person name="Fukushima K."/>
            <person name="Hasebe M."/>
            <person name="Fang X."/>
        </authorList>
    </citation>
    <scope>NUCLEOTIDE SEQUENCE [LARGE SCALE GENOMIC DNA]</scope>
    <source>
        <strain evidence="3">cv. St1</strain>
    </source>
</reference>
<evidence type="ECO:0000313" key="2">
    <source>
        <dbReference type="EMBL" id="GAV63269.1"/>
    </source>
</evidence>
<protein>
    <submittedName>
        <fullName evidence="2">Uncharacterized protein</fullName>
    </submittedName>
</protein>
<proteinExistence type="predicted"/>
<dbReference type="EMBL" id="BDDD01000302">
    <property type="protein sequence ID" value="GAV63269.1"/>
    <property type="molecule type" value="Genomic_DNA"/>
</dbReference>